<feature type="chain" id="PRO_5001515869" description="Evasin" evidence="8">
    <location>
        <begin position="18"/>
        <end position="136"/>
    </location>
</feature>
<evidence type="ECO:0000256" key="4">
    <source>
        <dbReference type="ARBA" id="ARBA00023157"/>
    </source>
</evidence>
<dbReference type="InterPro" id="IPR045797">
    <property type="entry name" value="EVA_Class_A"/>
</dbReference>
<protein>
    <recommendedName>
        <fullName evidence="6">Evasin</fullName>
    </recommendedName>
</protein>
<dbReference type="Pfam" id="PF19429">
    <property type="entry name" value="EVA_Class_A"/>
    <property type="match status" value="1"/>
</dbReference>
<name>A0A023G057_AMBPA</name>
<dbReference type="GO" id="GO:0005576">
    <property type="term" value="C:extracellular region"/>
    <property type="evidence" value="ECO:0007669"/>
    <property type="project" value="UniProtKB-SubCell"/>
</dbReference>
<evidence type="ECO:0000256" key="5">
    <source>
        <dbReference type="ARBA" id="ARBA00023180"/>
    </source>
</evidence>
<accession>A0A023G057</accession>
<evidence type="ECO:0000256" key="8">
    <source>
        <dbReference type="SAM" id="SignalP"/>
    </source>
</evidence>
<evidence type="ECO:0000313" key="9">
    <source>
        <dbReference type="EMBL" id="JAC27054.1"/>
    </source>
</evidence>
<evidence type="ECO:0000256" key="7">
    <source>
        <dbReference type="SAM" id="MobiDB-lite"/>
    </source>
</evidence>
<dbReference type="AlphaFoldDB" id="A0A023G057"/>
<proteinExistence type="evidence at transcript level"/>
<keyword evidence="5 6" id="KW-0325">Glycoprotein</keyword>
<evidence type="ECO:0000256" key="3">
    <source>
        <dbReference type="ARBA" id="ARBA00022729"/>
    </source>
</evidence>
<reference evidence="9" key="1">
    <citation type="submission" date="2014-03" db="EMBL/GenBank/DDBJ databases">
        <title>The sialotranscriptome of Amblyomma triste, Amblyomma parvum and Amblyomma cajennense ticks, uncovered by 454-based RNA-seq.</title>
        <authorList>
            <person name="Garcia G.R."/>
            <person name="Gardinassi L.G."/>
            <person name="Ribeiro J.M."/>
            <person name="Anatrielo E."/>
            <person name="Ferreira B.R."/>
            <person name="Moreira H.N."/>
            <person name="Mafra C."/>
            <person name="Olegario M.M."/>
            <person name="Szabo P.J."/>
            <person name="Miranda-Santos I.K."/>
            <person name="Maruyama S.R."/>
        </authorList>
    </citation>
    <scope>NUCLEOTIDE SEQUENCE</scope>
    <source>
        <strain evidence="9">Araguapaz</strain>
        <tissue evidence="9">Salivary glands</tissue>
    </source>
</reference>
<comment type="function">
    <text evidence="6">Salivary chemokine-binding protein which binds to host chemokines.</text>
</comment>
<feature type="region of interest" description="Disordered" evidence="7">
    <location>
        <begin position="21"/>
        <end position="41"/>
    </location>
</feature>
<organism evidence="9">
    <name type="scientific">Amblyomma parvum</name>
    <name type="common">South American tick</name>
    <dbReference type="NCBI Taxonomy" id="251391"/>
    <lineage>
        <taxon>Eukaryota</taxon>
        <taxon>Metazoa</taxon>
        <taxon>Ecdysozoa</taxon>
        <taxon>Arthropoda</taxon>
        <taxon>Chelicerata</taxon>
        <taxon>Arachnida</taxon>
        <taxon>Acari</taxon>
        <taxon>Parasitiformes</taxon>
        <taxon>Ixodida</taxon>
        <taxon>Ixodoidea</taxon>
        <taxon>Ixodidae</taxon>
        <taxon>Amblyomminae</taxon>
        <taxon>Amblyomma</taxon>
    </lineage>
</organism>
<evidence type="ECO:0000256" key="2">
    <source>
        <dbReference type="ARBA" id="ARBA00022525"/>
    </source>
</evidence>
<evidence type="ECO:0000256" key="6">
    <source>
        <dbReference type="RuleBase" id="RU369006"/>
    </source>
</evidence>
<dbReference type="GO" id="GO:0019957">
    <property type="term" value="F:C-C chemokine binding"/>
    <property type="evidence" value="ECO:0007669"/>
    <property type="project" value="InterPro"/>
</dbReference>
<sequence length="136" mass="15208">MLKLWIVALAFGALAAGEKEPPGAVPGCGGPAEKPKEKNYGTVTDTNSCEKRYLEVKGKPVLASCMRHCPRKNASYPLRNGERCLQFMKKGFLLERADESKNTCRLGLCLFGKCRRLRNLYPVMCTVPQDKEDLRE</sequence>
<dbReference type="Gene3D" id="2.30.130.100">
    <property type="match status" value="1"/>
</dbReference>
<dbReference type="EMBL" id="GBBL01000266">
    <property type="protein sequence ID" value="JAC27054.1"/>
    <property type="molecule type" value="mRNA"/>
</dbReference>
<keyword evidence="4 6" id="KW-1015">Disulfide bond</keyword>
<evidence type="ECO:0000256" key="1">
    <source>
        <dbReference type="ARBA" id="ARBA00004613"/>
    </source>
</evidence>
<keyword evidence="3 6" id="KW-0732">Signal</keyword>
<keyword evidence="2 6" id="KW-0964">Secreted</keyword>
<feature type="signal peptide" evidence="8">
    <location>
        <begin position="1"/>
        <end position="17"/>
    </location>
</feature>
<comment type="subcellular location">
    <subcellularLocation>
        <location evidence="1 6">Secreted</location>
    </subcellularLocation>
</comment>